<dbReference type="Proteomes" id="UP000254258">
    <property type="component" value="Unassembled WGS sequence"/>
</dbReference>
<proteinExistence type="inferred from homology"/>
<organism evidence="5 6">
    <name type="scientific">Dyella monticola</name>
    <dbReference type="NCBI Taxonomy" id="1927958"/>
    <lineage>
        <taxon>Bacteria</taxon>
        <taxon>Pseudomonadati</taxon>
        <taxon>Pseudomonadota</taxon>
        <taxon>Gammaproteobacteria</taxon>
        <taxon>Lysobacterales</taxon>
        <taxon>Rhodanobacteraceae</taxon>
        <taxon>Dyella</taxon>
    </lineage>
</organism>
<dbReference type="RefSeq" id="WP_115496504.1">
    <property type="nucleotide sequence ID" value="NZ_QRBE01000010.1"/>
</dbReference>
<protein>
    <submittedName>
        <fullName evidence="5">Glycosyltransferase family 2 protein</fullName>
    </submittedName>
</protein>
<reference evidence="5 6" key="1">
    <citation type="submission" date="2018-07" db="EMBL/GenBank/DDBJ databases">
        <title>Dyella monticola sp. nov. and Dyella psychrodurans sp. nov. isolated from monsoon evergreen broad-leaved forest soil of Dinghu Mountain, China.</title>
        <authorList>
            <person name="Gao Z."/>
            <person name="Qiu L."/>
        </authorList>
    </citation>
    <scope>NUCLEOTIDE SEQUENCE [LARGE SCALE GENOMIC DNA]</scope>
    <source>
        <strain evidence="5 6">4G-K06</strain>
    </source>
</reference>
<dbReference type="AlphaFoldDB" id="A0A370WUS2"/>
<evidence type="ECO:0000256" key="3">
    <source>
        <dbReference type="ARBA" id="ARBA00022679"/>
    </source>
</evidence>
<evidence type="ECO:0000256" key="2">
    <source>
        <dbReference type="ARBA" id="ARBA00022676"/>
    </source>
</evidence>
<dbReference type="EMBL" id="QRBE01000010">
    <property type="protein sequence ID" value="RDS79872.1"/>
    <property type="molecule type" value="Genomic_DNA"/>
</dbReference>
<dbReference type="CDD" id="cd00761">
    <property type="entry name" value="Glyco_tranf_GTA_type"/>
    <property type="match status" value="1"/>
</dbReference>
<evidence type="ECO:0000256" key="1">
    <source>
        <dbReference type="ARBA" id="ARBA00006739"/>
    </source>
</evidence>
<comment type="caution">
    <text evidence="5">The sequence shown here is derived from an EMBL/GenBank/DDBJ whole genome shotgun (WGS) entry which is preliminary data.</text>
</comment>
<feature type="domain" description="Glycosyltransferase 2-like" evidence="4">
    <location>
        <begin position="27"/>
        <end position="183"/>
    </location>
</feature>
<dbReference type="Gene3D" id="3.90.550.10">
    <property type="entry name" value="Spore Coat Polysaccharide Biosynthesis Protein SpsA, Chain A"/>
    <property type="match status" value="1"/>
</dbReference>
<dbReference type="PANTHER" id="PTHR43685:SF5">
    <property type="entry name" value="GLYCOSYLTRANSFERASE EPSE-RELATED"/>
    <property type="match status" value="1"/>
</dbReference>
<keyword evidence="3 5" id="KW-0808">Transferase</keyword>
<gene>
    <name evidence="5" type="ORF">DWU98_15630</name>
</gene>
<evidence type="ECO:0000313" key="5">
    <source>
        <dbReference type="EMBL" id="RDS79872.1"/>
    </source>
</evidence>
<name>A0A370WUS2_9GAMM</name>
<accession>A0A370WUS2</accession>
<dbReference type="GO" id="GO:0016757">
    <property type="term" value="F:glycosyltransferase activity"/>
    <property type="evidence" value="ECO:0007669"/>
    <property type="project" value="UniProtKB-KW"/>
</dbReference>
<dbReference type="InterPro" id="IPR001173">
    <property type="entry name" value="Glyco_trans_2-like"/>
</dbReference>
<keyword evidence="2" id="KW-0328">Glycosyltransferase</keyword>
<keyword evidence="6" id="KW-1185">Reference proteome</keyword>
<dbReference type="SUPFAM" id="SSF53448">
    <property type="entry name" value="Nucleotide-diphospho-sugar transferases"/>
    <property type="match status" value="1"/>
</dbReference>
<dbReference type="PANTHER" id="PTHR43685">
    <property type="entry name" value="GLYCOSYLTRANSFERASE"/>
    <property type="match status" value="1"/>
</dbReference>
<dbReference type="InterPro" id="IPR029044">
    <property type="entry name" value="Nucleotide-diphossugar_trans"/>
</dbReference>
<dbReference type="Pfam" id="PF00535">
    <property type="entry name" value="Glycos_transf_2"/>
    <property type="match status" value="1"/>
</dbReference>
<dbReference type="InterPro" id="IPR050834">
    <property type="entry name" value="Glycosyltransf_2"/>
</dbReference>
<comment type="similarity">
    <text evidence="1">Belongs to the glycosyltransferase 2 family.</text>
</comment>
<evidence type="ECO:0000313" key="6">
    <source>
        <dbReference type="Proteomes" id="UP000254258"/>
    </source>
</evidence>
<sequence>MHETITAPSELNKSNDNGAAIKRAAVSVVVPCFRCMKTIDAAIASVANQTLPPAEVLLIEDGSGDGTLDALHRIAATYKSGWIKVIAMPDNGGPSRARNTGWGHAKQPYIAFLDSDDRWAPRKLELQMAALDADPTIALIAHKMLVRPRNTPFSELQEPIQTEIIGRGRLLFHNPFPTTSVMVRRDLPFRFDENIWYSEDYFLWSQIRFAGHRCAKVNQVLALWTKRIEGERGLSDNVLAVHNARRIMRRRLMQEGFISPPEYLFSLAVGVLSRLRRKLNMAMHPERYAAYRSQPG</sequence>
<evidence type="ECO:0000259" key="4">
    <source>
        <dbReference type="Pfam" id="PF00535"/>
    </source>
</evidence>